<evidence type="ECO:0000313" key="2">
    <source>
        <dbReference type="Proteomes" id="UP000351155"/>
    </source>
</evidence>
<protein>
    <submittedName>
        <fullName evidence="1">Uncharacterized protein</fullName>
    </submittedName>
</protein>
<name>A0A484XQ49_9ENTR</name>
<dbReference type="AlphaFoldDB" id="A0A484XQ49"/>
<evidence type="ECO:0000313" key="1">
    <source>
        <dbReference type="EMBL" id="VFS25914.1"/>
    </source>
</evidence>
<accession>A0A484XQ49</accession>
<dbReference type="Proteomes" id="UP000351155">
    <property type="component" value="Unassembled WGS sequence"/>
</dbReference>
<sequence length="116" mass="13090">MRRQVQIMQPTKGEIVAGVYRQGYEKPVTAMLSMQPANGGGTFREYLTGRKVSDYMEAIGEVDLKSTEEGEHNGAYVLCGGKKYEVVDRAEWQNGVINHYEYLLYRTTTEKSEVTG</sequence>
<reference evidence="1 2" key="1">
    <citation type="submission" date="2019-03" db="EMBL/GenBank/DDBJ databases">
        <authorList>
            <consortium name="Pathogen Informatics"/>
        </authorList>
    </citation>
    <scope>NUCLEOTIDE SEQUENCE [LARGE SCALE GENOMIC DNA]</scope>
    <source>
        <strain evidence="1 2">NCTC12126</strain>
    </source>
</reference>
<dbReference type="EMBL" id="CAADIW010000021">
    <property type="protein sequence ID" value="VFS25914.1"/>
    <property type="molecule type" value="Genomic_DNA"/>
</dbReference>
<organism evidence="1 2">
    <name type="scientific">Enterobacter cancerogenus</name>
    <dbReference type="NCBI Taxonomy" id="69218"/>
    <lineage>
        <taxon>Bacteria</taxon>
        <taxon>Pseudomonadati</taxon>
        <taxon>Pseudomonadota</taxon>
        <taxon>Gammaproteobacteria</taxon>
        <taxon>Enterobacterales</taxon>
        <taxon>Enterobacteriaceae</taxon>
        <taxon>Enterobacter</taxon>
        <taxon>Enterobacter cloacae complex</taxon>
    </lineage>
</organism>
<proteinExistence type="predicted"/>
<gene>
    <name evidence="1" type="ORF">NCTC12126_02358</name>
</gene>